<evidence type="ECO:0000313" key="3">
    <source>
        <dbReference type="Proteomes" id="UP000004259"/>
    </source>
</evidence>
<dbReference type="InterPro" id="IPR015002">
    <property type="entry name" value="T6SS_Tdi1_C"/>
</dbReference>
<accession>E9SF15</accession>
<feature type="domain" description="T6SS immunity protein Tdi1 C-terminal" evidence="1">
    <location>
        <begin position="99"/>
        <end position="169"/>
    </location>
</feature>
<dbReference type="AlphaFoldDB" id="E9SF15"/>
<evidence type="ECO:0000313" key="2">
    <source>
        <dbReference type="EMBL" id="EGC02119.1"/>
    </source>
</evidence>
<protein>
    <submittedName>
        <fullName evidence="2">Conserved domain protein</fullName>
    </submittedName>
</protein>
<dbReference type="RefSeq" id="WP_002851473.1">
    <property type="nucleotide sequence ID" value="NZ_ADKM02000110.1"/>
</dbReference>
<name>E9SF15_RUMAL</name>
<dbReference type="eggNOG" id="ENOG50329X8">
    <property type="taxonomic scope" value="Bacteria"/>
</dbReference>
<proteinExistence type="predicted"/>
<sequence>MFDNFYGFVGVSNDKDISSIEKFKEDVSGKTFCSGLFRFFKSDETEKWNGIVSDYYSDYLDNIEVICYDWLGRVFALSKFTNTIVFFEPGTGEVYNTDETFEDFFDITIKEYTNDCFASNFFELWYKYADEYQLSANECAGYIVPLFLSGEDTVENLEVCDMEVYWEIMRVAHNND</sequence>
<comment type="caution">
    <text evidence="2">The sequence shown here is derived from an EMBL/GenBank/DDBJ whole genome shotgun (WGS) entry which is preliminary data.</text>
</comment>
<reference evidence="2 3" key="1">
    <citation type="submission" date="2011-02" db="EMBL/GenBank/DDBJ databases">
        <authorList>
            <person name="Nelson K.E."/>
            <person name="Sutton G."/>
            <person name="Torralba M."/>
            <person name="Durkin S."/>
            <person name="Harkins D."/>
            <person name="Montgomery R."/>
            <person name="Ziemer C."/>
            <person name="Klaassens E."/>
            <person name="Ocuiv P."/>
            <person name="Morrison M."/>
        </authorList>
    </citation>
    <scope>NUCLEOTIDE SEQUENCE [LARGE SCALE GENOMIC DNA]</scope>
    <source>
        <strain evidence="2 3">8</strain>
    </source>
</reference>
<gene>
    <name evidence="2" type="ORF">CUS_5671</name>
</gene>
<dbReference type="Pfam" id="PF08906">
    <property type="entry name" value="T6SS_Tdi1_C"/>
    <property type="match status" value="1"/>
</dbReference>
<dbReference type="Proteomes" id="UP000004259">
    <property type="component" value="Unassembled WGS sequence"/>
</dbReference>
<keyword evidence="3" id="KW-1185">Reference proteome</keyword>
<evidence type="ECO:0000259" key="1">
    <source>
        <dbReference type="Pfam" id="PF08906"/>
    </source>
</evidence>
<dbReference type="EMBL" id="ADKM02000110">
    <property type="protein sequence ID" value="EGC02119.1"/>
    <property type="molecule type" value="Genomic_DNA"/>
</dbReference>
<dbReference type="STRING" id="246199.CUS_5671"/>
<organism evidence="2 3">
    <name type="scientific">Ruminococcus albus 8</name>
    <dbReference type="NCBI Taxonomy" id="246199"/>
    <lineage>
        <taxon>Bacteria</taxon>
        <taxon>Bacillati</taxon>
        <taxon>Bacillota</taxon>
        <taxon>Clostridia</taxon>
        <taxon>Eubacteriales</taxon>
        <taxon>Oscillospiraceae</taxon>
        <taxon>Ruminococcus</taxon>
    </lineage>
</organism>
<dbReference type="OrthoDB" id="2988179at2"/>